<dbReference type="EMBL" id="UINC01079078">
    <property type="protein sequence ID" value="SVC20740.1"/>
    <property type="molecule type" value="Genomic_DNA"/>
</dbReference>
<gene>
    <name evidence="1" type="ORF">METZ01_LOCUS273594</name>
</gene>
<organism evidence="1">
    <name type="scientific">marine metagenome</name>
    <dbReference type="NCBI Taxonomy" id="408172"/>
    <lineage>
        <taxon>unclassified sequences</taxon>
        <taxon>metagenomes</taxon>
        <taxon>ecological metagenomes</taxon>
    </lineage>
</organism>
<sequence>MEYDEEYYEENGSPGDRVVYQVEESQSGKTHQAYCPELILLGFGDTPEEAKEALQTEVRSYLEDCDWLGILEDVLIEAGFYDDGDRWVSNAVTPAHEPKILMLDSETGLMEGLLGLAPEIPPDPPL</sequence>
<proteinExistence type="predicted"/>
<accession>A0A382K8E7</accession>
<dbReference type="AlphaFoldDB" id="A0A382K8E7"/>
<reference evidence="1" key="1">
    <citation type="submission" date="2018-05" db="EMBL/GenBank/DDBJ databases">
        <authorList>
            <person name="Lanie J.A."/>
            <person name="Ng W.-L."/>
            <person name="Kazmierczak K.M."/>
            <person name="Andrzejewski T.M."/>
            <person name="Davidsen T.M."/>
            <person name="Wayne K.J."/>
            <person name="Tettelin H."/>
            <person name="Glass J.I."/>
            <person name="Rusch D."/>
            <person name="Podicherti R."/>
            <person name="Tsui H.-C.T."/>
            <person name="Winkler M.E."/>
        </authorList>
    </citation>
    <scope>NUCLEOTIDE SEQUENCE</scope>
</reference>
<protein>
    <submittedName>
        <fullName evidence="1">Uncharacterized protein</fullName>
    </submittedName>
</protein>
<evidence type="ECO:0000313" key="1">
    <source>
        <dbReference type="EMBL" id="SVC20740.1"/>
    </source>
</evidence>
<name>A0A382K8E7_9ZZZZ</name>